<dbReference type="Proteomes" id="UP001165580">
    <property type="component" value="Unassembled WGS sequence"/>
</dbReference>
<proteinExistence type="predicted"/>
<organism evidence="2 3">
    <name type="scientific">Herbiconiux gentiana</name>
    <dbReference type="NCBI Taxonomy" id="2970912"/>
    <lineage>
        <taxon>Bacteria</taxon>
        <taxon>Bacillati</taxon>
        <taxon>Actinomycetota</taxon>
        <taxon>Actinomycetes</taxon>
        <taxon>Micrococcales</taxon>
        <taxon>Microbacteriaceae</taxon>
        <taxon>Herbiconiux</taxon>
    </lineage>
</organism>
<evidence type="ECO:0000313" key="3">
    <source>
        <dbReference type="Proteomes" id="UP001165580"/>
    </source>
</evidence>
<accession>A0ABT2GLM9</accession>
<protein>
    <recommendedName>
        <fullName evidence="4">Type IV secretion protein Rhs</fullName>
    </recommendedName>
</protein>
<gene>
    <name evidence="2" type="ORF">NVV95_14035</name>
</gene>
<reference evidence="2" key="1">
    <citation type="submission" date="2022-08" db="EMBL/GenBank/DDBJ databases">
        <authorList>
            <person name="Deng Y."/>
            <person name="Han X.-F."/>
            <person name="Zhang Y.-Q."/>
        </authorList>
    </citation>
    <scope>NUCLEOTIDE SEQUENCE</scope>
    <source>
        <strain evidence="2">CPCC 205716</strain>
    </source>
</reference>
<evidence type="ECO:0000313" key="2">
    <source>
        <dbReference type="EMBL" id="MCS5715666.1"/>
    </source>
</evidence>
<dbReference type="EMBL" id="JANTEZ010000005">
    <property type="protein sequence ID" value="MCS5715666.1"/>
    <property type="molecule type" value="Genomic_DNA"/>
</dbReference>
<name>A0ABT2GLM9_9MICO</name>
<feature type="region of interest" description="Disordered" evidence="1">
    <location>
        <begin position="1"/>
        <end position="20"/>
    </location>
</feature>
<dbReference type="RefSeq" id="WP_259487174.1">
    <property type="nucleotide sequence ID" value="NZ_JANTEZ010000005.1"/>
</dbReference>
<evidence type="ECO:0000256" key="1">
    <source>
        <dbReference type="SAM" id="MobiDB-lite"/>
    </source>
</evidence>
<sequence length="82" mass="9079">MARKKAPREPNPMNPFDGKPGFVNRLNRIVFTFTGPAQVGIGRPEAPYVPPADPRCPLCGRLMADHTIDRTGERTQLHCPTP</sequence>
<comment type="caution">
    <text evidence="2">The sequence shown here is derived from an EMBL/GenBank/DDBJ whole genome shotgun (WGS) entry which is preliminary data.</text>
</comment>
<evidence type="ECO:0008006" key="4">
    <source>
        <dbReference type="Google" id="ProtNLM"/>
    </source>
</evidence>
<keyword evidence="3" id="KW-1185">Reference proteome</keyword>